<evidence type="ECO:0000313" key="4">
    <source>
        <dbReference type="Proteomes" id="UP001367676"/>
    </source>
</evidence>
<reference evidence="3 4" key="1">
    <citation type="submission" date="2024-03" db="EMBL/GenBank/DDBJ databases">
        <title>Adaptation during the transition from Ophiocordyceps entomopathogen to insect associate is accompanied by gene loss and intensified selection.</title>
        <authorList>
            <person name="Ward C.M."/>
            <person name="Onetto C.A."/>
            <person name="Borneman A.R."/>
        </authorList>
    </citation>
    <scope>NUCLEOTIDE SEQUENCE [LARGE SCALE GENOMIC DNA]</scope>
    <source>
        <strain evidence="3">AWRI1</strain>
        <tissue evidence="3">Single Adult Female</tissue>
    </source>
</reference>
<dbReference type="InterPro" id="IPR036291">
    <property type="entry name" value="NAD(P)-bd_dom_sf"/>
</dbReference>
<evidence type="ECO:0000256" key="1">
    <source>
        <dbReference type="ARBA" id="ARBA00006484"/>
    </source>
</evidence>
<dbReference type="Gene3D" id="3.40.50.720">
    <property type="entry name" value="NAD(P)-binding Rossmann-like Domain"/>
    <property type="match status" value="1"/>
</dbReference>
<dbReference type="Pfam" id="PF00106">
    <property type="entry name" value="adh_short"/>
    <property type="match status" value="1"/>
</dbReference>
<dbReference type="PANTHER" id="PTHR43115:SF4">
    <property type="entry name" value="DEHYDROGENASE_REDUCTASE SDR FAMILY MEMBER 11"/>
    <property type="match status" value="1"/>
</dbReference>
<dbReference type="PRINTS" id="PR00081">
    <property type="entry name" value="GDHRDH"/>
</dbReference>
<evidence type="ECO:0000313" key="3">
    <source>
        <dbReference type="EMBL" id="KAK7576668.1"/>
    </source>
</evidence>
<organism evidence="3 4">
    <name type="scientific">Parthenolecanium corni</name>
    <dbReference type="NCBI Taxonomy" id="536013"/>
    <lineage>
        <taxon>Eukaryota</taxon>
        <taxon>Metazoa</taxon>
        <taxon>Ecdysozoa</taxon>
        <taxon>Arthropoda</taxon>
        <taxon>Hexapoda</taxon>
        <taxon>Insecta</taxon>
        <taxon>Pterygota</taxon>
        <taxon>Neoptera</taxon>
        <taxon>Paraneoptera</taxon>
        <taxon>Hemiptera</taxon>
        <taxon>Sternorrhyncha</taxon>
        <taxon>Coccoidea</taxon>
        <taxon>Coccidae</taxon>
        <taxon>Parthenolecanium</taxon>
    </lineage>
</organism>
<gene>
    <name evidence="3" type="ORF">V9T40_012954</name>
</gene>
<evidence type="ECO:0008006" key="5">
    <source>
        <dbReference type="Google" id="ProtNLM"/>
    </source>
</evidence>
<dbReference type="AlphaFoldDB" id="A0AAN9TC21"/>
<dbReference type="Proteomes" id="UP001367676">
    <property type="component" value="Unassembled WGS sequence"/>
</dbReference>
<protein>
    <recommendedName>
        <fullName evidence="5">Farnesol dehydrogenase-like</fullName>
    </recommendedName>
</protein>
<comment type="caution">
    <text evidence="3">The sequence shown here is derived from an EMBL/GenBank/DDBJ whole genome shotgun (WGS) entry which is preliminary data.</text>
</comment>
<dbReference type="SUPFAM" id="SSF51735">
    <property type="entry name" value="NAD(P)-binding Rossmann-fold domains"/>
    <property type="match status" value="1"/>
</dbReference>
<sequence>MEIYVNKVAVVTGASSGIGAGLSKELAKRGCIVIGLARRMDRLMSLSDEIKRHPEAYKGEFYPMQCDITNEEHLEEAFSKIRIDYGVPWILINNAGSVVLKPFLEMDGASFDSVVNTNAKALFLATKLAVKLMTDNGVPGHILNINSILGQYSLISNRNLPYCGSKHMARVLSEGIREMMIHKKLNVKISNISPGLVRTEMTEPVPTLKSSLSTMLSTEEVVKACMCILDTPPNVLIAFAFLIACVVALPEPKTPNSVAEEPVAAPSELLEGQASAREKKQALYPYGYGAYPYSHYSTYPYSGYPYSSYPYNSGYPYSYAYSYYDDGKYYPGKYEKATAYKGYPYSYPGAYPYYPYNYYY</sequence>
<comment type="similarity">
    <text evidence="1">Belongs to the short-chain dehydrogenases/reductases (SDR) family.</text>
</comment>
<dbReference type="InterPro" id="IPR002347">
    <property type="entry name" value="SDR_fam"/>
</dbReference>
<accession>A0AAN9TC21</accession>
<keyword evidence="4" id="KW-1185">Reference proteome</keyword>
<dbReference type="GO" id="GO:0016491">
    <property type="term" value="F:oxidoreductase activity"/>
    <property type="evidence" value="ECO:0007669"/>
    <property type="project" value="UniProtKB-KW"/>
</dbReference>
<name>A0AAN9TC21_9HEMI</name>
<evidence type="ECO:0000256" key="2">
    <source>
        <dbReference type="ARBA" id="ARBA00023002"/>
    </source>
</evidence>
<dbReference type="EMBL" id="JBBCAQ010000036">
    <property type="protein sequence ID" value="KAK7576668.1"/>
    <property type="molecule type" value="Genomic_DNA"/>
</dbReference>
<proteinExistence type="inferred from homology"/>
<keyword evidence="2" id="KW-0560">Oxidoreductase</keyword>
<dbReference type="PANTHER" id="PTHR43115">
    <property type="entry name" value="DEHYDROGENASE/REDUCTASE SDR FAMILY MEMBER 11"/>
    <property type="match status" value="1"/>
</dbReference>